<keyword evidence="1" id="KW-0472">Membrane</keyword>
<keyword evidence="1" id="KW-1133">Transmembrane helix</keyword>
<organism evidence="2 3">
    <name type="scientific">Aureibaculum algae</name>
    <dbReference type="NCBI Taxonomy" id="2584122"/>
    <lineage>
        <taxon>Bacteria</taxon>
        <taxon>Pseudomonadati</taxon>
        <taxon>Bacteroidota</taxon>
        <taxon>Flavobacteriia</taxon>
        <taxon>Flavobacteriales</taxon>
        <taxon>Flavobacteriaceae</taxon>
        <taxon>Aureibaculum</taxon>
    </lineage>
</organism>
<dbReference type="AlphaFoldDB" id="A0A5B7TYW2"/>
<proteinExistence type="predicted"/>
<evidence type="ECO:0000256" key="1">
    <source>
        <dbReference type="SAM" id="Phobius"/>
    </source>
</evidence>
<feature type="transmembrane region" description="Helical" evidence="1">
    <location>
        <begin position="12"/>
        <end position="32"/>
    </location>
</feature>
<dbReference type="InterPro" id="IPR007060">
    <property type="entry name" value="FtsL/DivIC"/>
</dbReference>
<accession>A0A5B7TYW2</accession>
<evidence type="ECO:0000313" key="2">
    <source>
        <dbReference type="EMBL" id="QCX39872.1"/>
    </source>
</evidence>
<keyword evidence="3" id="KW-1185">Reference proteome</keyword>
<evidence type="ECO:0000313" key="3">
    <source>
        <dbReference type="Proteomes" id="UP000306229"/>
    </source>
</evidence>
<name>A0A5B7TYW2_9FLAO</name>
<dbReference type="OrthoDB" id="1467719at2"/>
<gene>
    <name evidence="2" type="ORF">FF125_16025</name>
</gene>
<dbReference type="Pfam" id="PF04977">
    <property type="entry name" value="DivIC"/>
    <property type="match status" value="1"/>
</dbReference>
<dbReference type="EMBL" id="CP040749">
    <property type="protein sequence ID" value="QCX39872.1"/>
    <property type="molecule type" value="Genomic_DNA"/>
</dbReference>
<reference evidence="2 3" key="1">
    <citation type="submission" date="2019-05" db="EMBL/GenBank/DDBJ databases">
        <title>Algicella ahnfeltiae gen. nov., sp. nov., a novel marine bacterium of the family Flavobacteriaceae isolated from a red alga.</title>
        <authorList>
            <person name="Nedashkovskaya O.I."/>
            <person name="Kukhlevskiy A.D."/>
            <person name="Kim S.-G."/>
            <person name="Zhukova N.V."/>
            <person name="Mikhailov V.V."/>
        </authorList>
    </citation>
    <scope>NUCLEOTIDE SEQUENCE [LARGE SCALE GENOMIC DNA]</scope>
    <source>
        <strain evidence="2 3">10Alg115</strain>
    </source>
</reference>
<dbReference type="Proteomes" id="UP000306229">
    <property type="component" value="Chromosome"/>
</dbReference>
<protein>
    <submittedName>
        <fullName evidence="2">Septum formation initiator</fullName>
    </submittedName>
</protein>
<dbReference type="KEGG" id="fbe:FF125_16025"/>
<dbReference type="RefSeq" id="WP_138950746.1">
    <property type="nucleotide sequence ID" value="NZ_CP040749.1"/>
</dbReference>
<sequence length="106" mass="13153">MTFKEFRQNKVVRFLSNRYILILLLFLVWMLFFDENSYLNHRELNRERSKIKNTIEFYDEGSENDKKLIKNLQDPDSLEKFAREEYKMKRKDEDIFIIDFDSIKEK</sequence>
<keyword evidence="1" id="KW-0812">Transmembrane</keyword>